<evidence type="ECO:0000313" key="2">
    <source>
        <dbReference type="EMBL" id="GMT15383.1"/>
    </source>
</evidence>
<dbReference type="Proteomes" id="UP001432322">
    <property type="component" value="Unassembled WGS sequence"/>
</dbReference>
<keyword evidence="3" id="KW-1185">Reference proteome</keyword>
<sequence length="148" mass="17227">SAMSMRPSTTGRDQPMCKKEHRLRTDYCLEIVPAAYAAEEVAEEERQLQELTRETEESIEEREKKREELEEMTEMQWSDTERVVESCINSVENDADAYSRMPPATYESTYSKERTKRNSEQNGDGDKMINNNSHGAEQIQPMQQLQQL</sequence>
<feature type="non-terminal residue" evidence="2">
    <location>
        <position position="1"/>
    </location>
</feature>
<accession>A0AAV5VAX2</accession>
<name>A0AAV5VAX2_9BILA</name>
<dbReference type="EMBL" id="BTSY01000002">
    <property type="protein sequence ID" value="GMT15383.1"/>
    <property type="molecule type" value="Genomic_DNA"/>
</dbReference>
<evidence type="ECO:0000313" key="3">
    <source>
        <dbReference type="Proteomes" id="UP001432322"/>
    </source>
</evidence>
<reference evidence="2" key="1">
    <citation type="submission" date="2023-10" db="EMBL/GenBank/DDBJ databases">
        <title>Genome assembly of Pristionchus species.</title>
        <authorList>
            <person name="Yoshida K."/>
            <person name="Sommer R.J."/>
        </authorList>
    </citation>
    <scope>NUCLEOTIDE SEQUENCE</scope>
    <source>
        <strain evidence="2">RS5133</strain>
    </source>
</reference>
<organism evidence="2 3">
    <name type="scientific">Pristionchus fissidentatus</name>
    <dbReference type="NCBI Taxonomy" id="1538716"/>
    <lineage>
        <taxon>Eukaryota</taxon>
        <taxon>Metazoa</taxon>
        <taxon>Ecdysozoa</taxon>
        <taxon>Nematoda</taxon>
        <taxon>Chromadorea</taxon>
        <taxon>Rhabditida</taxon>
        <taxon>Rhabditina</taxon>
        <taxon>Diplogasteromorpha</taxon>
        <taxon>Diplogasteroidea</taxon>
        <taxon>Neodiplogasteridae</taxon>
        <taxon>Pristionchus</taxon>
    </lineage>
</organism>
<feature type="region of interest" description="Disordered" evidence="1">
    <location>
        <begin position="47"/>
        <end position="148"/>
    </location>
</feature>
<feature type="compositionally biased region" description="Low complexity" evidence="1">
    <location>
        <begin position="138"/>
        <end position="148"/>
    </location>
</feature>
<protein>
    <submittedName>
        <fullName evidence="2">Uncharacterized protein</fullName>
    </submittedName>
</protein>
<comment type="caution">
    <text evidence="2">The sequence shown here is derived from an EMBL/GenBank/DDBJ whole genome shotgun (WGS) entry which is preliminary data.</text>
</comment>
<proteinExistence type="predicted"/>
<dbReference type="AlphaFoldDB" id="A0AAV5VAX2"/>
<evidence type="ECO:0000256" key="1">
    <source>
        <dbReference type="SAM" id="MobiDB-lite"/>
    </source>
</evidence>
<feature type="non-terminal residue" evidence="2">
    <location>
        <position position="148"/>
    </location>
</feature>
<gene>
    <name evidence="2" type="ORF">PFISCL1PPCAC_6680</name>
</gene>
<feature type="compositionally biased region" description="Basic and acidic residues" evidence="1">
    <location>
        <begin position="110"/>
        <end position="127"/>
    </location>
</feature>
<feature type="compositionally biased region" description="Basic and acidic residues" evidence="1">
    <location>
        <begin position="47"/>
        <end position="68"/>
    </location>
</feature>